<sequence length="66" mass="7462">MMKRLNGVVQGIVVFMGALALLMLMTYLLNRDKSVLSQLLSAPMMLEMSIMTALICVLVWTAHRRH</sequence>
<organism evidence="2 3">
    <name type="scientific">Stutzerimonas stutzeri</name>
    <name type="common">Pseudomonas stutzeri</name>
    <dbReference type="NCBI Taxonomy" id="316"/>
    <lineage>
        <taxon>Bacteria</taxon>
        <taxon>Pseudomonadati</taxon>
        <taxon>Pseudomonadota</taxon>
        <taxon>Gammaproteobacteria</taxon>
        <taxon>Pseudomonadales</taxon>
        <taxon>Pseudomonadaceae</taxon>
        <taxon>Stutzerimonas</taxon>
    </lineage>
</organism>
<dbReference type="Proteomes" id="UP000019522">
    <property type="component" value="Chromosome"/>
</dbReference>
<dbReference type="KEGG" id="pstt:CH92_17725"/>
<keyword evidence="1" id="KW-1133">Transmembrane helix</keyword>
<proteinExistence type="predicted"/>
<feature type="transmembrane region" description="Helical" evidence="1">
    <location>
        <begin position="40"/>
        <end position="62"/>
    </location>
</feature>
<name>W8R425_STUST</name>
<keyword evidence="1" id="KW-0472">Membrane</keyword>
<evidence type="ECO:0000313" key="3">
    <source>
        <dbReference type="Proteomes" id="UP000019522"/>
    </source>
</evidence>
<keyword evidence="1" id="KW-0812">Transmembrane</keyword>
<dbReference type="PATRIC" id="fig|316.77.peg.3539"/>
<feature type="transmembrane region" description="Helical" evidence="1">
    <location>
        <begin position="7"/>
        <end position="28"/>
    </location>
</feature>
<accession>W8R425</accession>
<dbReference type="AlphaFoldDB" id="W8R425"/>
<reference evidence="3" key="1">
    <citation type="journal article" date="2014" name="Genome Announc.">
        <title>Complete Genome Sequence of the Highly Transformable Pseudomonas stutzeri Strain 28a24.</title>
        <authorList>
            <person name="Smith B.A."/>
            <person name="Dougherty K.M."/>
            <person name="Baltrus D.A."/>
        </authorList>
    </citation>
    <scope>NUCLEOTIDE SEQUENCE [LARGE SCALE GENOMIC DNA]</scope>
    <source>
        <strain evidence="3">28a24</strain>
    </source>
</reference>
<dbReference type="EMBL" id="CP007441">
    <property type="protein sequence ID" value="AHL77680.1"/>
    <property type="molecule type" value="Genomic_DNA"/>
</dbReference>
<dbReference type="RefSeq" id="WP_025243036.1">
    <property type="nucleotide sequence ID" value="NZ_CP007441.1"/>
</dbReference>
<protein>
    <submittedName>
        <fullName evidence="2">Uncharacterized protein</fullName>
    </submittedName>
</protein>
<evidence type="ECO:0000256" key="1">
    <source>
        <dbReference type="SAM" id="Phobius"/>
    </source>
</evidence>
<evidence type="ECO:0000313" key="2">
    <source>
        <dbReference type="EMBL" id="AHL77680.1"/>
    </source>
</evidence>
<gene>
    <name evidence="2" type="ORF">CH92_17725</name>
</gene>
<reference evidence="2 3" key="2">
    <citation type="submission" date="2014-03" db="EMBL/GenBank/DDBJ databases">
        <authorList>
            <person name="Baltrus D."/>
            <person name="Dougherty K."/>
        </authorList>
    </citation>
    <scope>NUCLEOTIDE SEQUENCE</scope>
    <source>
        <strain evidence="2 3">28a24</strain>
    </source>
</reference>